<keyword evidence="1" id="KW-0812">Transmembrane</keyword>
<accession>A0A919JN99</accession>
<evidence type="ECO:0000256" key="1">
    <source>
        <dbReference type="SAM" id="Phobius"/>
    </source>
</evidence>
<comment type="caution">
    <text evidence="3">The sequence shown here is derived from an EMBL/GenBank/DDBJ whole genome shotgun (WGS) entry which is preliminary data.</text>
</comment>
<keyword evidence="1" id="KW-1133">Transmembrane helix</keyword>
<protein>
    <recommendedName>
        <fullName evidence="2">NACHT domain-containing protein</fullName>
    </recommendedName>
</protein>
<keyword evidence="4" id="KW-1185">Reference proteome</keyword>
<dbReference type="SUPFAM" id="SSF52540">
    <property type="entry name" value="P-loop containing nucleoside triphosphate hydrolases"/>
    <property type="match status" value="1"/>
</dbReference>
<evidence type="ECO:0000259" key="2">
    <source>
        <dbReference type="Pfam" id="PF05729"/>
    </source>
</evidence>
<dbReference type="InterPro" id="IPR027417">
    <property type="entry name" value="P-loop_NTPase"/>
</dbReference>
<feature type="transmembrane region" description="Helical" evidence="1">
    <location>
        <begin position="513"/>
        <end position="534"/>
    </location>
</feature>
<sequence>MPMWWKRPRVWFFVLLIFAVSAAATLSWFLTAEGRAHADQWSSIIFGGTAAVAVLVTALRWLWLQDSDQAGTVTPERLTTAQAVLARAQIEQWTAEEVARQIQDPWPLRVRWQVTRRARQLMVSWAAVRGTPDADEIPLEGTYDRVADVFDHPDSPGRLVVLGEPGAGKSMLVLRLTLQLLQRRGEHDPVPVLLPVAGWDPAQPLDEWVAARLATDHRLLATPVEAPGGGRRTLARELVARGMILPILDGLDEISPIHHSRALAAITAAAGSGARFVLTSRTKAYERAVHVSSPLARTPVVELQPMTPDDAARYLVDGTDHPLPRWSPVLAQLAAGGGTPLAQTLSTPLMIWLARVVYQHRDSDPGELLTARWATTRAGIEKHLLQQLIPAAYTAAVGGHPGRTSAGARTARRTLTTLARHLRADRTYDLTWWRLNEISPGPAGQLTTVLLSATALLVALVVAVAGVASAEDVAELHRHSGWLRTGLAVGPALGVAVGLARRLFDGQWYPRRVSFAQLPMSLLVIGCPVALLGASMEAPAAGVVAGLAAGTALTLVAGGTPAGGDTQRGLSPAALLIEDRNSAVVGAATSVFAIATAAFAPGVPTGMSLDAIAYSAAVLGLLPVATLVLGAWGHFCVARLVLFACRRMPLRLMSSLAEAHDRGVLRQAGGVYQFRHNLLQDHLAAPAPTGSAARAEP</sequence>
<feature type="domain" description="NACHT" evidence="2">
    <location>
        <begin position="159"/>
        <end position="316"/>
    </location>
</feature>
<proteinExistence type="predicted"/>
<feature type="transmembrane region" description="Helical" evidence="1">
    <location>
        <begin position="41"/>
        <end position="63"/>
    </location>
</feature>
<dbReference type="InterPro" id="IPR007111">
    <property type="entry name" value="NACHT_NTPase"/>
</dbReference>
<dbReference type="Gene3D" id="3.40.50.300">
    <property type="entry name" value="P-loop containing nucleotide triphosphate hydrolases"/>
    <property type="match status" value="1"/>
</dbReference>
<evidence type="ECO:0000313" key="3">
    <source>
        <dbReference type="EMBL" id="GIE52435.1"/>
    </source>
</evidence>
<dbReference type="Proteomes" id="UP000647172">
    <property type="component" value="Unassembled WGS sequence"/>
</dbReference>
<keyword evidence="1" id="KW-0472">Membrane</keyword>
<dbReference type="AlphaFoldDB" id="A0A919JN99"/>
<feature type="transmembrane region" description="Helical" evidence="1">
    <location>
        <begin position="482"/>
        <end position="501"/>
    </location>
</feature>
<feature type="transmembrane region" description="Helical" evidence="1">
    <location>
        <begin position="449"/>
        <end position="470"/>
    </location>
</feature>
<feature type="transmembrane region" description="Helical" evidence="1">
    <location>
        <begin position="612"/>
        <end position="645"/>
    </location>
</feature>
<reference evidence="3" key="1">
    <citation type="submission" date="2021-01" db="EMBL/GenBank/DDBJ databases">
        <title>Whole genome shotgun sequence of Actinoplanes nipponensis NBRC 14063.</title>
        <authorList>
            <person name="Komaki H."/>
            <person name="Tamura T."/>
        </authorList>
    </citation>
    <scope>NUCLEOTIDE SEQUENCE</scope>
    <source>
        <strain evidence="3">NBRC 14063</strain>
    </source>
</reference>
<feature type="transmembrane region" description="Helical" evidence="1">
    <location>
        <begin position="583"/>
        <end position="600"/>
    </location>
</feature>
<dbReference type="EMBL" id="BOMQ01000070">
    <property type="protein sequence ID" value="GIE52435.1"/>
    <property type="molecule type" value="Genomic_DNA"/>
</dbReference>
<dbReference type="Pfam" id="PF05729">
    <property type="entry name" value="NACHT"/>
    <property type="match status" value="1"/>
</dbReference>
<gene>
    <name evidence="3" type="ORF">Ani05nite_59690</name>
</gene>
<name>A0A919JN99_9ACTN</name>
<feature type="transmembrane region" description="Helical" evidence="1">
    <location>
        <begin position="540"/>
        <end position="562"/>
    </location>
</feature>
<organism evidence="3 4">
    <name type="scientific">Actinoplanes nipponensis</name>
    <dbReference type="NCBI Taxonomy" id="135950"/>
    <lineage>
        <taxon>Bacteria</taxon>
        <taxon>Bacillati</taxon>
        <taxon>Actinomycetota</taxon>
        <taxon>Actinomycetes</taxon>
        <taxon>Micromonosporales</taxon>
        <taxon>Micromonosporaceae</taxon>
        <taxon>Actinoplanes</taxon>
    </lineage>
</organism>
<evidence type="ECO:0000313" key="4">
    <source>
        <dbReference type="Proteomes" id="UP000647172"/>
    </source>
</evidence>